<dbReference type="EC" id="3.1.4.-" evidence="3"/>
<dbReference type="InterPro" id="IPR029052">
    <property type="entry name" value="Metallo-depent_PP-like"/>
</dbReference>
<dbReference type="Gene3D" id="3.60.21.10">
    <property type="match status" value="1"/>
</dbReference>
<dbReference type="Pfam" id="PF12850">
    <property type="entry name" value="Metallophos_2"/>
    <property type="match status" value="1"/>
</dbReference>
<sequence>MTSPFTTGVLSETNLPTYCVLGNNDEDHIGMMKKGGKKFTWFHLSQEYSEVELDGKKLAFCHYPKLGELLAKSGEYDAVFYGHTHEVRNEVMGKPLLLNPGVVCGINFDKAAYGKETYAIYDT</sequence>
<name>A0A0H4T853_9BACT</name>
<protein>
    <submittedName>
        <fullName evidence="3">Phosphodiesterase</fullName>
        <ecNumber evidence="3">3.1.4.-</ecNumber>
    </submittedName>
</protein>
<organism evidence="3">
    <name type="scientific">uncultured Microgenomates bacterium Rifle_16ft_4_minimus_37836</name>
    <dbReference type="NCBI Taxonomy" id="1665115"/>
    <lineage>
        <taxon>Bacteria</taxon>
        <taxon>Candidatus Microgenomatota</taxon>
        <taxon>environmental samples</taxon>
    </lineage>
</organism>
<dbReference type="SUPFAM" id="SSF56300">
    <property type="entry name" value="Metallo-dependent phosphatases"/>
    <property type="match status" value="1"/>
</dbReference>
<evidence type="ECO:0000256" key="1">
    <source>
        <dbReference type="ARBA" id="ARBA00008950"/>
    </source>
</evidence>
<dbReference type="GO" id="GO:0016787">
    <property type="term" value="F:hydrolase activity"/>
    <property type="evidence" value="ECO:0007669"/>
    <property type="project" value="UniProtKB-KW"/>
</dbReference>
<dbReference type="InterPro" id="IPR024654">
    <property type="entry name" value="Calcineurin-like_PHP_lpxH"/>
</dbReference>
<evidence type="ECO:0000259" key="2">
    <source>
        <dbReference type="Pfam" id="PF12850"/>
    </source>
</evidence>
<feature type="domain" description="Calcineurin-like phosphoesterase" evidence="2">
    <location>
        <begin position="3"/>
        <end position="122"/>
    </location>
</feature>
<proteinExistence type="inferred from homology"/>
<reference evidence="3" key="1">
    <citation type="journal article" date="2015" name="ISME J.">
        <title>Aquifer environment selects for microbial species cohorts in sediment and groundwater.</title>
        <authorList>
            <person name="Hug L.A."/>
            <person name="Thomas B.C."/>
            <person name="Brown C.T."/>
            <person name="Frischkorn K.R."/>
            <person name="Williams K.H."/>
            <person name="Tringe S.G."/>
            <person name="Banfield J.F."/>
        </authorList>
    </citation>
    <scope>NUCLEOTIDE SEQUENCE</scope>
</reference>
<dbReference type="PANTHER" id="PTHR43165:SF1">
    <property type="entry name" value="PHOSPHODIESTERASE MJ0936"/>
    <property type="match status" value="1"/>
</dbReference>
<dbReference type="EMBL" id="KT007005">
    <property type="protein sequence ID" value="AKQ02910.1"/>
    <property type="molecule type" value="Genomic_DNA"/>
</dbReference>
<dbReference type="PANTHER" id="PTHR43165">
    <property type="entry name" value="METALLOPHOSPHOESTERASE"/>
    <property type="match status" value="1"/>
</dbReference>
<comment type="similarity">
    <text evidence="1">Belongs to the metallophosphoesterase superfamily. YfcE family.</text>
</comment>
<dbReference type="AlphaFoldDB" id="A0A0H4T853"/>
<evidence type="ECO:0000313" key="3">
    <source>
        <dbReference type="EMBL" id="AKQ02910.1"/>
    </source>
</evidence>
<accession>A0A0H4T853</accession>
<dbReference type="InterPro" id="IPR053193">
    <property type="entry name" value="MetalloPDE_YfcE-like"/>
</dbReference>
<keyword evidence="3" id="KW-0378">Hydrolase</keyword>